<dbReference type="Pfam" id="PF09335">
    <property type="entry name" value="VTT_dom"/>
    <property type="match status" value="1"/>
</dbReference>
<dbReference type="InterPro" id="IPR051311">
    <property type="entry name" value="DedA_domain"/>
</dbReference>
<dbReference type="EMBL" id="CP021377">
    <property type="protein sequence ID" value="ART83199.1"/>
    <property type="molecule type" value="Genomic_DNA"/>
</dbReference>
<keyword evidence="4" id="KW-1185">Reference proteome</keyword>
<dbReference type="PANTHER" id="PTHR42709">
    <property type="entry name" value="ALKALINE PHOSPHATASE LIKE PROTEIN"/>
    <property type="match status" value="1"/>
</dbReference>
<protein>
    <recommendedName>
        <fullName evidence="2">VTT domain-containing protein</fullName>
    </recommendedName>
</protein>
<accession>A0A1Y0D6N2</accession>
<keyword evidence="1" id="KW-0472">Membrane</keyword>
<dbReference type="OrthoDB" id="9814483at2"/>
<dbReference type="AlphaFoldDB" id="A0A1Y0D6N2"/>
<feature type="transmembrane region" description="Helical" evidence="1">
    <location>
        <begin position="116"/>
        <end position="138"/>
    </location>
</feature>
<proteinExistence type="predicted"/>
<feature type="domain" description="VTT" evidence="2">
    <location>
        <begin position="31"/>
        <end position="138"/>
    </location>
</feature>
<dbReference type="InterPro" id="IPR032816">
    <property type="entry name" value="VTT_dom"/>
</dbReference>
<sequence>MLDYLIVFSSSLLAATIAPFYSEVVLAAVLTRQPDALLLLWLLASVGNTLGGVINWWLGKYLLHYQHKRWFPIKEKQLHKAQAGFQRFGIWSLLLSWLPVVGDPLTLIAGMMKVRLLPFTLLVFIGKAVRYGIVIYFAERFLLS</sequence>
<feature type="transmembrane region" description="Helical" evidence="1">
    <location>
        <begin position="37"/>
        <end position="58"/>
    </location>
</feature>
<dbReference type="PANTHER" id="PTHR42709:SF4">
    <property type="entry name" value="INNER MEMBRANE PROTEIN YQAA"/>
    <property type="match status" value="1"/>
</dbReference>
<gene>
    <name evidence="3" type="ORF">CBP31_11725</name>
</gene>
<name>A0A1Y0D6N2_9GAMM</name>
<reference evidence="3 4" key="1">
    <citation type="journal article" date="2014" name="Int. J. Syst. Evol. Microbiol.">
        <title>Oceanisphaera profunda sp. nov., a marine bacterium isolated from deep-sea sediment, and emended description of the genus Oceanisphaera.</title>
        <authorList>
            <person name="Xu Z."/>
            <person name="Zhang X.Y."/>
            <person name="Su H.N."/>
            <person name="Yu Z.C."/>
            <person name="Liu C."/>
            <person name="Li H."/>
            <person name="Chen X.L."/>
            <person name="Song X.Y."/>
            <person name="Xie B.B."/>
            <person name="Qin Q.L."/>
            <person name="Zhou B.C."/>
            <person name="Shi M."/>
            <person name="Huang Y."/>
            <person name="Zhang Y.Z."/>
        </authorList>
    </citation>
    <scope>NUCLEOTIDE SEQUENCE [LARGE SCALE GENOMIC DNA]</scope>
    <source>
        <strain evidence="3 4">SM1222</strain>
    </source>
</reference>
<dbReference type="GO" id="GO:0005886">
    <property type="term" value="C:plasma membrane"/>
    <property type="evidence" value="ECO:0007669"/>
    <property type="project" value="UniProtKB-ARBA"/>
</dbReference>
<organism evidence="3 4">
    <name type="scientific">Oceanisphaera profunda</name>
    <dbReference type="NCBI Taxonomy" id="1416627"/>
    <lineage>
        <taxon>Bacteria</taxon>
        <taxon>Pseudomonadati</taxon>
        <taxon>Pseudomonadota</taxon>
        <taxon>Gammaproteobacteria</taxon>
        <taxon>Aeromonadales</taxon>
        <taxon>Aeromonadaceae</taxon>
        <taxon>Oceanisphaera</taxon>
    </lineage>
</organism>
<evidence type="ECO:0000313" key="4">
    <source>
        <dbReference type="Proteomes" id="UP000243937"/>
    </source>
</evidence>
<keyword evidence="1" id="KW-0812">Transmembrane</keyword>
<dbReference type="RefSeq" id="WP_087037476.1">
    <property type="nucleotide sequence ID" value="NZ_CP021377.1"/>
</dbReference>
<dbReference type="Proteomes" id="UP000243937">
    <property type="component" value="Chromosome"/>
</dbReference>
<evidence type="ECO:0000259" key="2">
    <source>
        <dbReference type="Pfam" id="PF09335"/>
    </source>
</evidence>
<dbReference type="KEGG" id="opf:CBP31_11725"/>
<evidence type="ECO:0000313" key="3">
    <source>
        <dbReference type="EMBL" id="ART83199.1"/>
    </source>
</evidence>
<evidence type="ECO:0000256" key="1">
    <source>
        <dbReference type="SAM" id="Phobius"/>
    </source>
</evidence>
<keyword evidence="1" id="KW-1133">Transmembrane helix</keyword>
<feature type="transmembrane region" description="Helical" evidence="1">
    <location>
        <begin position="88"/>
        <end position="110"/>
    </location>
</feature>